<sequence length="119" mass="13238">MTKQVRRGEVYYADLSPVIGSEQGGVRPVVIIQNNRGNRYSPTVIVAPITARMQKAILPTHVRLEHSTLPHDSLVLLEQLRTIDKSRLQDRLTKLDTNEQAAVDRALARSVGLKSLDGD</sequence>
<proteinExistence type="inferred from homology"/>
<reference evidence="4 5" key="1">
    <citation type="journal article" date="2015" name="Genome Announc.">
        <title>Expanding the biotechnology potential of lactobacilli through comparative genomics of 213 strains and associated genera.</title>
        <authorList>
            <person name="Sun Z."/>
            <person name="Harris H.M."/>
            <person name="McCann A."/>
            <person name="Guo C."/>
            <person name="Argimon S."/>
            <person name="Zhang W."/>
            <person name="Yang X."/>
            <person name="Jeffery I.B."/>
            <person name="Cooney J.C."/>
            <person name="Kagawa T.F."/>
            <person name="Liu W."/>
            <person name="Song Y."/>
            <person name="Salvetti E."/>
            <person name="Wrobel A."/>
            <person name="Rasinkangas P."/>
            <person name="Parkhill J."/>
            <person name="Rea M.C."/>
            <person name="O'Sullivan O."/>
            <person name="Ritari J."/>
            <person name="Douillard F.P."/>
            <person name="Paul Ross R."/>
            <person name="Yang R."/>
            <person name="Briner A.E."/>
            <person name="Felis G.E."/>
            <person name="de Vos W.M."/>
            <person name="Barrangou R."/>
            <person name="Klaenhammer T.R."/>
            <person name="Caufield P.W."/>
            <person name="Cui Y."/>
            <person name="Zhang H."/>
            <person name="O'Toole P.W."/>
        </authorList>
    </citation>
    <scope>NUCLEOTIDE SEQUENCE [LARGE SCALE GENOMIC DNA]</scope>
    <source>
        <strain evidence="4 5">DSM 8475</strain>
    </source>
</reference>
<dbReference type="GO" id="GO:0016075">
    <property type="term" value="P:rRNA catabolic process"/>
    <property type="evidence" value="ECO:0007669"/>
    <property type="project" value="TreeGrafter"/>
</dbReference>
<accession>A0A922TMX3</accession>
<dbReference type="GO" id="GO:0016787">
    <property type="term" value="F:hydrolase activity"/>
    <property type="evidence" value="ECO:0007669"/>
    <property type="project" value="UniProtKB-KW"/>
</dbReference>
<keyword evidence="3" id="KW-0378">Hydrolase</keyword>
<comment type="function">
    <text evidence="3">Toxic component of a type II toxin-antitoxin (TA) system.</text>
</comment>
<dbReference type="SUPFAM" id="SSF50118">
    <property type="entry name" value="Cell growth inhibitor/plasmid maintenance toxic component"/>
    <property type="match status" value="1"/>
</dbReference>
<dbReference type="RefSeq" id="WP_057806405.1">
    <property type="nucleotide sequence ID" value="NZ_AZGO01000037.1"/>
</dbReference>
<evidence type="ECO:0000256" key="3">
    <source>
        <dbReference type="PIRNR" id="PIRNR033490"/>
    </source>
</evidence>
<dbReference type="Proteomes" id="UP000051085">
    <property type="component" value="Unassembled WGS sequence"/>
</dbReference>
<evidence type="ECO:0000313" key="4">
    <source>
        <dbReference type="EMBL" id="KRM37345.1"/>
    </source>
</evidence>
<dbReference type="GeneID" id="87978238"/>
<evidence type="ECO:0000313" key="5">
    <source>
        <dbReference type="Proteomes" id="UP000051085"/>
    </source>
</evidence>
<dbReference type="EMBL" id="AZGO01000037">
    <property type="protein sequence ID" value="KRM37345.1"/>
    <property type="molecule type" value="Genomic_DNA"/>
</dbReference>
<comment type="caution">
    <text evidence="4">The sequence shown here is derived from an EMBL/GenBank/DDBJ whole genome shotgun (WGS) entry which is preliminary data.</text>
</comment>
<dbReference type="EC" id="3.1.-.-" evidence="3"/>
<dbReference type="InterPro" id="IPR011067">
    <property type="entry name" value="Plasmid_toxin/cell-grow_inhib"/>
</dbReference>
<protein>
    <recommendedName>
        <fullName evidence="3">mRNA interferase</fullName>
        <ecNumber evidence="3">3.1.-.-</ecNumber>
    </recommendedName>
</protein>
<dbReference type="Gene3D" id="2.30.30.110">
    <property type="match status" value="1"/>
</dbReference>
<dbReference type="PANTHER" id="PTHR33988">
    <property type="entry name" value="ENDORIBONUCLEASE MAZF-RELATED"/>
    <property type="match status" value="1"/>
</dbReference>
<dbReference type="GO" id="GO:0003677">
    <property type="term" value="F:DNA binding"/>
    <property type="evidence" value="ECO:0007669"/>
    <property type="project" value="InterPro"/>
</dbReference>
<dbReference type="GO" id="GO:0004521">
    <property type="term" value="F:RNA endonuclease activity"/>
    <property type="evidence" value="ECO:0007669"/>
    <property type="project" value="TreeGrafter"/>
</dbReference>
<name>A0A922TMX3_9LACO</name>
<dbReference type="GO" id="GO:0006402">
    <property type="term" value="P:mRNA catabolic process"/>
    <property type="evidence" value="ECO:0007669"/>
    <property type="project" value="TreeGrafter"/>
</dbReference>
<dbReference type="AlphaFoldDB" id="A0A922TMX3"/>
<gene>
    <name evidence="4" type="ORF">FD34_GL001330</name>
</gene>
<keyword evidence="3" id="KW-0255">Endonuclease</keyword>
<dbReference type="PANTHER" id="PTHR33988:SF2">
    <property type="entry name" value="ENDORIBONUCLEASE MAZF"/>
    <property type="match status" value="1"/>
</dbReference>
<evidence type="ECO:0000256" key="1">
    <source>
        <dbReference type="ARBA" id="ARBA00007521"/>
    </source>
</evidence>
<keyword evidence="2" id="KW-1277">Toxin-antitoxin system</keyword>
<organism evidence="4 5">
    <name type="scientific">Limosilactobacillus pontis DSM 8475</name>
    <dbReference type="NCBI Taxonomy" id="1423794"/>
    <lineage>
        <taxon>Bacteria</taxon>
        <taxon>Bacillati</taxon>
        <taxon>Bacillota</taxon>
        <taxon>Bacilli</taxon>
        <taxon>Lactobacillales</taxon>
        <taxon>Lactobacillaceae</taxon>
        <taxon>Limosilactobacillus</taxon>
    </lineage>
</organism>
<comment type="similarity">
    <text evidence="1 3">Belongs to the PemK/MazF family.</text>
</comment>
<dbReference type="PIRSF" id="PIRSF033490">
    <property type="entry name" value="MazF"/>
    <property type="match status" value="1"/>
</dbReference>
<dbReference type="InterPro" id="IPR003477">
    <property type="entry name" value="PemK-like"/>
</dbReference>
<keyword evidence="3" id="KW-0540">Nuclease</keyword>
<dbReference type="Pfam" id="PF02452">
    <property type="entry name" value="PemK_toxin"/>
    <property type="match status" value="1"/>
</dbReference>
<evidence type="ECO:0000256" key="2">
    <source>
        <dbReference type="ARBA" id="ARBA00022649"/>
    </source>
</evidence>